<accession>A0ACB8UNN7</accession>
<dbReference type="Proteomes" id="UP001055072">
    <property type="component" value="Unassembled WGS sequence"/>
</dbReference>
<proteinExistence type="predicted"/>
<reference evidence="1" key="1">
    <citation type="journal article" date="2021" name="Environ. Microbiol.">
        <title>Gene family expansions and transcriptome signatures uncover fungal adaptations to wood decay.</title>
        <authorList>
            <person name="Hage H."/>
            <person name="Miyauchi S."/>
            <person name="Viragh M."/>
            <person name="Drula E."/>
            <person name="Min B."/>
            <person name="Chaduli D."/>
            <person name="Navarro D."/>
            <person name="Favel A."/>
            <person name="Norest M."/>
            <person name="Lesage-Meessen L."/>
            <person name="Balint B."/>
            <person name="Merenyi Z."/>
            <person name="de Eugenio L."/>
            <person name="Morin E."/>
            <person name="Martinez A.T."/>
            <person name="Baldrian P."/>
            <person name="Stursova M."/>
            <person name="Martinez M.J."/>
            <person name="Novotny C."/>
            <person name="Magnuson J.K."/>
            <person name="Spatafora J.W."/>
            <person name="Maurice S."/>
            <person name="Pangilinan J."/>
            <person name="Andreopoulos W."/>
            <person name="LaButti K."/>
            <person name="Hundley H."/>
            <person name="Na H."/>
            <person name="Kuo A."/>
            <person name="Barry K."/>
            <person name="Lipzen A."/>
            <person name="Henrissat B."/>
            <person name="Riley R."/>
            <person name="Ahrendt S."/>
            <person name="Nagy L.G."/>
            <person name="Grigoriev I.V."/>
            <person name="Martin F."/>
            <person name="Rosso M.N."/>
        </authorList>
    </citation>
    <scope>NUCLEOTIDE SEQUENCE</scope>
    <source>
        <strain evidence="1">CBS 384.51</strain>
    </source>
</reference>
<comment type="caution">
    <text evidence="1">The sequence shown here is derived from an EMBL/GenBank/DDBJ whole genome shotgun (WGS) entry which is preliminary data.</text>
</comment>
<keyword evidence="2" id="KW-1185">Reference proteome</keyword>
<dbReference type="EMBL" id="MU274900">
    <property type="protein sequence ID" value="KAI0095259.1"/>
    <property type="molecule type" value="Genomic_DNA"/>
</dbReference>
<evidence type="ECO:0000313" key="1">
    <source>
        <dbReference type="EMBL" id="KAI0095259.1"/>
    </source>
</evidence>
<sequence length="189" mass="20644">MAKLEVLTVSSLLELFNLKSAYYLGYALLFGSTFWVTFVGGVIALKALPRHQFGALQHRTFPVYFNFSIALTGGLLVLWHYGHPTLLQNISSPEVAEVAQAYSLAAVVLAQGINQVVIGPMTSKTMFQRHKLEKEEGKAYNDPGVSGAMRSLNRTFSQLHGISSLLNLGAFFAIAFHGLWIANKGVGNI</sequence>
<organism evidence="1 2">
    <name type="scientific">Irpex rosettiformis</name>
    <dbReference type="NCBI Taxonomy" id="378272"/>
    <lineage>
        <taxon>Eukaryota</taxon>
        <taxon>Fungi</taxon>
        <taxon>Dikarya</taxon>
        <taxon>Basidiomycota</taxon>
        <taxon>Agaricomycotina</taxon>
        <taxon>Agaricomycetes</taxon>
        <taxon>Polyporales</taxon>
        <taxon>Irpicaceae</taxon>
        <taxon>Irpex</taxon>
    </lineage>
</organism>
<name>A0ACB8UNN7_9APHY</name>
<gene>
    <name evidence="1" type="ORF">BDY19DRAFT_880500</name>
</gene>
<protein>
    <submittedName>
        <fullName evidence="1">Uncharacterized protein</fullName>
    </submittedName>
</protein>
<evidence type="ECO:0000313" key="2">
    <source>
        <dbReference type="Proteomes" id="UP001055072"/>
    </source>
</evidence>